<keyword evidence="6 8" id="KW-0472">Membrane</keyword>
<dbReference type="Pfam" id="PF07690">
    <property type="entry name" value="MFS_1"/>
    <property type="match status" value="1"/>
</dbReference>
<evidence type="ECO:0000256" key="6">
    <source>
        <dbReference type="ARBA" id="ARBA00023136"/>
    </source>
</evidence>
<evidence type="ECO:0000256" key="1">
    <source>
        <dbReference type="ARBA" id="ARBA00004651"/>
    </source>
</evidence>
<feature type="transmembrane region" description="Helical" evidence="8">
    <location>
        <begin position="239"/>
        <end position="262"/>
    </location>
</feature>
<feature type="transmembrane region" description="Helical" evidence="8">
    <location>
        <begin position="500"/>
        <end position="522"/>
    </location>
</feature>
<feature type="region of interest" description="Disordered" evidence="7">
    <location>
        <begin position="533"/>
        <end position="571"/>
    </location>
</feature>
<keyword evidence="2" id="KW-0813">Transport</keyword>
<organism evidence="10 11">
    <name type="scientific">Cryptosporangium minutisporangium</name>
    <dbReference type="NCBI Taxonomy" id="113569"/>
    <lineage>
        <taxon>Bacteria</taxon>
        <taxon>Bacillati</taxon>
        <taxon>Actinomycetota</taxon>
        <taxon>Actinomycetes</taxon>
        <taxon>Cryptosporangiales</taxon>
        <taxon>Cryptosporangiaceae</taxon>
        <taxon>Cryptosporangium</taxon>
    </lineage>
</organism>
<dbReference type="NCBIfam" id="TIGR00711">
    <property type="entry name" value="efflux_EmrB"/>
    <property type="match status" value="1"/>
</dbReference>
<feature type="compositionally biased region" description="Low complexity" evidence="7">
    <location>
        <begin position="538"/>
        <end position="547"/>
    </location>
</feature>
<dbReference type="Gene3D" id="1.20.1720.10">
    <property type="entry name" value="Multidrug resistance protein D"/>
    <property type="match status" value="1"/>
</dbReference>
<dbReference type="InterPro" id="IPR020846">
    <property type="entry name" value="MFS_dom"/>
</dbReference>
<dbReference type="EMBL" id="BAAAYN010000012">
    <property type="protein sequence ID" value="GAA3385735.1"/>
    <property type="molecule type" value="Genomic_DNA"/>
</dbReference>
<dbReference type="InterPro" id="IPR011701">
    <property type="entry name" value="MFS"/>
</dbReference>
<comment type="caution">
    <text evidence="10">The sequence shown here is derived from an EMBL/GenBank/DDBJ whole genome shotgun (WGS) entry which is preliminary data.</text>
</comment>
<evidence type="ECO:0000256" key="4">
    <source>
        <dbReference type="ARBA" id="ARBA00022692"/>
    </source>
</evidence>
<feature type="transmembrane region" description="Helical" evidence="8">
    <location>
        <begin position="150"/>
        <end position="171"/>
    </location>
</feature>
<protein>
    <submittedName>
        <fullName evidence="10">MDR family MFS transporter</fullName>
    </submittedName>
</protein>
<evidence type="ECO:0000313" key="10">
    <source>
        <dbReference type="EMBL" id="GAA3385735.1"/>
    </source>
</evidence>
<feature type="transmembrane region" description="Helical" evidence="8">
    <location>
        <begin position="349"/>
        <end position="368"/>
    </location>
</feature>
<feature type="domain" description="Major facilitator superfamily (MFS) profile" evidence="9">
    <location>
        <begin position="24"/>
        <end position="527"/>
    </location>
</feature>
<feature type="transmembrane region" description="Helical" evidence="8">
    <location>
        <begin position="424"/>
        <end position="446"/>
    </location>
</feature>
<name>A0ABP6SV26_9ACTN</name>
<dbReference type="RefSeq" id="WP_345727776.1">
    <property type="nucleotide sequence ID" value="NZ_BAAAYN010000012.1"/>
</dbReference>
<gene>
    <name evidence="10" type="ORF">GCM10020369_20430</name>
</gene>
<proteinExistence type="predicted"/>
<evidence type="ECO:0000313" key="11">
    <source>
        <dbReference type="Proteomes" id="UP001501676"/>
    </source>
</evidence>
<feature type="transmembrane region" description="Helical" evidence="8">
    <location>
        <begin position="323"/>
        <end position="342"/>
    </location>
</feature>
<dbReference type="PANTHER" id="PTHR23501:SF197">
    <property type="entry name" value="COMD"/>
    <property type="match status" value="1"/>
</dbReference>
<feature type="compositionally biased region" description="Low complexity" evidence="7">
    <location>
        <begin position="555"/>
        <end position="564"/>
    </location>
</feature>
<comment type="subcellular location">
    <subcellularLocation>
        <location evidence="1">Cell membrane</location>
        <topology evidence="1">Multi-pass membrane protein</topology>
    </subcellularLocation>
</comment>
<dbReference type="Proteomes" id="UP001501676">
    <property type="component" value="Unassembled WGS sequence"/>
</dbReference>
<evidence type="ECO:0000256" key="2">
    <source>
        <dbReference type="ARBA" id="ARBA00022448"/>
    </source>
</evidence>
<dbReference type="InterPro" id="IPR036259">
    <property type="entry name" value="MFS_trans_sf"/>
</dbReference>
<sequence length="571" mass="59829">MTNHGTPERETPSGELTHRQIVTILIGLMLGMFLSALDQTVVATAIRTIADDLNGFDLQAWATTAFLITSTIVTPLYGKLSDIFGRRPLLLAAIALFLVGSLLCGIASSMYELAAYRAIQGMGAGGLMSLAFAVIGDIVPPRERSKYQGYFMAVFGTSSVLGPVVGGFFAGADSFLGAAGWRWIFWVNLPIGAVALVVVYRVLHVPHRPRDHRIDWPGALALVLALVPLLTVAEQGREWGWGSGRAVGCYAVGVIGIALFLLAEQLYGDEALLPLRMFRERTYAVGSAASLIIGMGMFGAMALLPQYLQIVKGSSPTMGGLQMLPLVIGIMAAAGVSGTIITRTGRYRIFPLTGGILMALALLLFSRIGADTPLWETMLIMALFGAGLGVNMQPVILAVQNAVDPRDMGVATAAVTFFRQMGGTLGTAVFLSVLFSGLTGAIRAALADAEKDPAFQAALADNPSEAATLEMADGSLSDTSFLDTLDDVVAHPFRVGFSDAMSTVFLMAAAIMLVGVAILWLLPELPLRHQSGLRAQEEAAAARGTEPPAGPPAPAATASGTPAPAAGPSPS</sequence>
<feature type="transmembrane region" description="Helical" evidence="8">
    <location>
        <begin position="183"/>
        <end position="203"/>
    </location>
</feature>
<dbReference type="PROSITE" id="PS50850">
    <property type="entry name" value="MFS"/>
    <property type="match status" value="1"/>
</dbReference>
<feature type="transmembrane region" description="Helical" evidence="8">
    <location>
        <begin position="380"/>
        <end position="403"/>
    </location>
</feature>
<evidence type="ECO:0000256" key="7">
    <source>
        <dbReference type="SAM" id="MobiDB-lite"/>
    </source>
</evidence>
<reference evidence="11" key="1">
    <citation type="journal article" date="2019" name="Int. J. Syst. Evol. Microbiol.">
        <title>The Global Catalogue of Microorganisms (GCM) 10K type strain sequencing project: providing services to taxonomists for standard genome sequencing and annotation.</title>
        <authorList>
            <consortium name="The Broad Institute Genomics Platform"/>
            <consortium name="The Broad Institute Genome Sequencing Center for Infectious Disease"/>
            <person name="Wu L."/>
            <person name="Ma J."/>
        </authorList>
    </citation>
    <scope>NUCLEOTIDE SEQUENCE [LARGE SCALE GENOMIC DNA]</scope>
    <source>
        <strain evidence="11">JCM 9458</strain>
    </source>
</reference>
<feature type="transmembrane region" description="Helical" evidence="8">
    <location>
        <begin position="58"/>
        <end position="77"/>
    </location>
</feature>
<keyword evidence="11" id="KW-1185">Reference proteome</keyword>
<feature type="transmembrane region" description="Helical" evidence="8">
    <location>
        <begin position="215"/>
        <end position="233"/>
    </location>
</feature>
<keyword evidence="5 8" id="KW-1133">Transmembrane helix</keyword>
<feature type="transmembrane region" description="Helical" evidence="8">
    <location>
        <begin position="21"/>
        <end position="46"/>
    </location>
</feature>
<evidence type="ECO:0000256" key="3">
    <source>
        <dbReference type="ARBA" id="ARBA00022475"/>
    </source>
</evidence>
<dbReference type="Gene3D" id="1.20.1250.20">
    <property type="entry name" value="MFS general substrate transporter like domains"/>
    <property type="match status" value="1"/>
</dbReference>
<dbReference type="PANTHER" id="PTHR23501">
    <property type="entry name" value="MAJOR FACILITATOR SUPERFAMILY"/>
    <property type="match status" value="1"/>
</dbReference>
<keyword evidence="4 8" id="KW-0812">Transmembrane</keyword>
<evidence type="ECO:0000259" key="9">
    <source>
        <dbReference type="PROSITE" id="PS50850"/>
    </source>
</evidence>
<dbReference type="SUPFAM" id="SSF103473">
    <property type="entry name" value="MFS general substrate transporter"/>
    <property type="match status" value="1"/>
</dbReference>
<feature type="transmembrane region" description="Helical" evidence="8">
    <location>
        <begin position="283"/>
        <end position="303"/>
    </location>
</feature>
<evidence type="ECO:0000256" key="5">
    <source>
        <dbReference type="ARBA" id="ARBA00022989"/>
    </source>
</evidence>
<feature type="transmembrane region" description="Helical" evidence="8">
    <location>
        <begin position="117"/>
        <end position="138"/>
    </location>
</feature>
<keyword evidence="3" id="KW-1003">Cell membrane</keyword>
<feature type="transmembrane region" description="Helical" evidence="8">
    <location>
        <begin position="89"/>
        <end position="111"/>
    </location>
</feature>
<evidence type="ECO:0000256" key="8">
    <source>
        <dbReference type="SAM" id="Phobius"/>
    </source>
</evidence>
<dbReference type="InterPro" id="IPR004638">
    <property type="entry name" value="EmrB-like"/>
</dbReference>
<accession>A0ABP6SV26</accession>
<dbReference type="CDD" id="cd17502">
    <property type="entry name" value="MFS_Azr1_MDR_like"/>
    <property type="match status" value="1"/>
</dbReference>